<comment type="similarity">
    <text evidence="10">Belongs to the MurCDEF family. MurF subfamily.</text>
</comment>
<dbReference type="Gene3D" id="3.40.1190.10">
    <property type="entry name" value="Mur-like, catalytic domain"/>
    <property type="match status" value="1"/>
</dbReference>
<feature type="domain" description="Mur ligase C-terminal" evidence="13">
    <location>
        <begin position="324"/>
        <end position="450"/>
    </location>
</feature>
<dbReference type="GO" id="GO:0005737">
    <property type="term" value="C:cytoplasm"/>
    <property type="evidence" value="ECO:0007669"/>
    <property type="project" value="UniProtKB-SubCell"/>
</dbReference>
<dbReference type="SUPFAM" id="SSF53244">
    <property type="entry name" value="MurD-like peptide ligases, peptide-binding domain"/>
    <property type="match status" value="1"/>
</dbReference>
<dbReference type="Proteomes" id="UP000187074">
    <property type="component" value="Unassembled WGS sequence"/>
</dbReference>
<protein>
    <recommendedName>
        <fullName evidence="10 11">UDP-N-acetylmuramoyl-tripeptide--D-alanyl-D-alanine ligase</fullName>
        <ecNumber evidence="10 11">6.3.2.10</ecNumber>
    </recommendedName>
    <alternativeName>
        <fullName evidence="10">D-alanyl-D-alanine-adding enzyme</fullName>
    </alternativeName>
</protein>
<dbReference type="UniPathway" id="UPA00219"/>
<dbReference type="InterPro" id="IPR005863">
    <property type="entry name" value="UDP-N-AcMur_synth"/>
</dbReference>
<dbReference type="AlphaFoldDB" id="A0A1R1B832"/>
<evidence type="ECO:0000259" key="13">
    <source>
        <dbReference type="Pfam" id="PF02875"/>
    </source>
</evidence>
<dbReference type="InterPro" id="IPR013221">
    <property type="entry name" value="Mur_ligase_cen"/>
</dbReference>
<evidence type="ECO:0000256" key="1">
    <source>
        <dbReference type="ARBA" id="ARBA00022490"/>
    </source>
</evidence>
<keyword evidence="9 10" id="KW-0961">Cell wall biogenesis/degradation</keyword>
<keyword evidence="3 10" id="KW-0132">Cell division</keyword>
<keyword evidence="8 10" id="KW-0131">Cell cycle</keyword>
<evidence type="ECO:0000259" key="14">
    <source>
        <dbReference type="Pfam" id="PF08245"/>
    </source>
</evidence>
<dbReference type="NCBIfam" id="TIGR01143">
    <property type="entry name" value="murF"/>
    <property type="match status" value="1"/>
</dbReference>
<comment type="catalytic activity">
    <reaction evidence="10 11">
        <text>D-alanyl-D-alanine + UDP-N-acetyl-alpha-D-muramoyl-L-alanyl-gamma-D-glutamyl-meso-2,6-diaminopimelate + ATP = UDP-N-acetyl-alpha-D-muramoyl-L-alanyl-gamma-D-glutamyl-meso-2,6-diaminopimeloyl-D-alanyl-D-alanine + ADP + phosphate + H(+)</text>
        <dbReference type="Rhea" id="RHEA:28374"/>
        <dbReference type="ChEBI" id="CHEBI:15378"/>
        <dbReference type="ChEBI" id="CHEBI:30616"/>
        <dbReference type="ChEBI" id="CHEBI:43474"/>
        <dbReference type="ChEBI" id="CHEBI:57822"/>
        <dbReference type="ChEBI" id="CHEBI:61386"/>
        <dbReference type="ChEBI" id="CHEBI:83905"/>
        <dbReference type="ChEBI" id="CHEBI:456216"/>
        <dbReference type="EC" id="6.3.2.10"/>
    </reaction>
</comment>
<evidence type="ECO:0000259" key="12">
    <source>
        <dbReference type="Pfam" id="PF01225"/>
    </source>
</evidence>
<evidence type="ECO:0000313" key="16">
    <source>
        <dbReference type="Proteomes" id="UP000187074"/>
    </source>
</evidence>
<accession>A0A1R1B832</accession>
<dbReference type="EMBL" id="MRTF01000001">
    <property type="protein sequence ID" value="OME96261.1"/>
    <property type="molecule type" value="Genomic_DNA"/>
</dbReference>
<dbReference type="RefSeq" id="WP_076320634.1">
    <property type="nucleotide sequence ID" value="NZ_MRTF01000001.1"/>
</dbReference>
<dbReference type="Pfam" id="PF08245">
    <property type="entry name" value="Mur_ligase_M"/>
    <property type="match status" value="1"/>
</dbReference>
<dbReference type="InterPro" id="IPR051046">
    <property type="entry name" value="MurCDEF_CellWall_CoF430Synth"/>
</dbReference>
<feature type="domain" description="Mur ligase central" evidence="14">
    <location>
        <begin position="111"/>
        <end position="302"/>
    </location>
</feature>
<dbReference type="InterPro" id="IPR035911">
    <property type="entry name" value="MurE/MurF_N"/>
</dbReference>
<comment type="pathway">
    <text evidence="10 11">Cell wall biogenesis; peptidoglycan biosynthesis.</text>
</comment>
<reference evidence="15 16" key="1">
    <citation type="submission" date="2016-11" db="EMBL/GenBank/DDBJ databases">
        <title>Paenibacillus species isolates.</title>
        <authorList>
            <person name="Beno S.M."/>
        </authorList>
    </citation>
    <scope>NUCLEOTIDE SEQUENCE [LARGE SCALE GENOMIC DNA]</scope>
    <source>
        <strain evidence="15 16">FSL F4-0100</strain>
    </source>
</reference>
<dbReference type="Pfam" id="PF02875">
    <property type="entry name" value="Mur_ligase_C"/>
    <property type="match status" value="1"/>
</dbReference>
<sequence>MIHKSLKSIADMCGGTLSRNQDDSIIIQGVGTDSRTIQPGNLFVPIVGEKFDGHTFAESVLASGAGAVLWQRDHQPIPDDLPLILVKDTLTALQSLAAAYLSESRAKVIGITGSNGKTTVKDMVSALLETTFKVHKTQGNYNNHIGLPLTVLAMKEDTDVIVLEMGMSGRREIELLSTIARPDMTVITNVGEAHMLQLGSREEIARAKLEIISGMKPGGLLIYHGDEPLIRQVLAEEVTVKPEGLRTFTFGNQETNDDYPTGLMFHARGIIFTSNRHAGEGFSLPLLGRHNVVNALAAMAVAAHLGIGDEAIRSGFANLKLSSMRIEAVETAFGVTVLNDAYNSSPTAVKAAVDVLGDMKGYHRRIAVLGDMLELGQREEEFHAEIGDYLSPDNADLVFTFGPLSLHTAKKAKDRFPEGAVLPFTDKEQLIEALLERVTEKDIVLVKASRGMRLEHVVDALKALPGGNNGVRG</sequence>
<dbReference type="GO" id="GO:0071555">
    <property type="term" value="P:cell wall organization"/>
    <property type="evidence" value="ECO:0007669"/>
    <property type="project" value="UniProtKB-KW"/>
</dbReference>
<proteinExistence type="inferred from homology"/>
<evidence type="ECO:0000256" key="11">
    <source>
        <dbReference type="RuleBase" id="RU004136"/>
    </source>
</evidence>
<evidence type="ECO:0000256" key="2">
    <source>
        <dbReference type="ARBA" id="ARBA00022598"/>
    </source>
</evidence>
<evidence type="ECO:0000256" key="7">
    <source>
        <dbReference type="ARBA" id="ARBA00022984"/>
    </source>
</evidence>
<dbReference type="GO" id="GO:0008766">
    <property type="term" value="F:UDP-N-acetylmuramoylalanyl-D-glutamyl-2,6-diaminopimelate-D-alanyl-D-alanine ligase activity"/>
    <property type="evidence" value="ECO:0007669"/>
    <property type="project" value="RHEA"/>
</dbReference>
<dbReference type="PANTHER" id="PTHR43024">
    <property type="entry name" value="UDP-N-ACETYLMURAMOYL-TRIPEPTIDE--D-ALANYL-D-ALANINE LIGASE"/>
    <property type="match status" value="1"/>
</dbReference>
<dbReference type="InterPro" id="IPR036615">
    <property type="entry name" value="Mur_ligase_C_dom_sf"/>
</dbReference>
<evidence type="ECO:0000256" key="5">
    <source>
        <dbReference type="ARBA" id="ARBA00022840"/>
    </source>
</evidence>
<organism evidence="15 16">
    <name type="scientific">Paenibacillus lautus</name>
    <name type="common">Bacillus lautus</name>
    <dbReference type="NCBI Taxonomy" id="1401"/>
    <lineage>
        <taxon>Bacteria</taxon>
        <taxon>Bacillati</taxon>
        <taxon>Bacillota</taxon>
        <taxon>Bacilli</taxon>
        <taxon>Bacillales</taxon>
        <taxon>Paenibacillaceae</taxon>
        <taxon>Paenibacillus</taxon>
    </lineage>
</organism>
<dbReference type="GO" id="GO:0009252">
    <property type="term" value="P:peptidoglycan biosynthetic process"/>
    <property type="evidence" value="ECO:0007669"/>
    <property type="project" value="UniProtKB-UniRule"/>
</dbReference>
<dbReference type="Gene3D" id="3.40.1390.10">
    <property type="entry name" value="MurE/MurF, N-terminal domain"/>
    <property type="match status" value="1"/>
</dbReference>
<dbReference type="STRING" id="1401.BK123_01255"/>
<comment type="subcellular location">
    <subcellularLocation>
        <location evidence="10 11">Cytoplasm</location>
    </subcellularLocation>
</comment>
<dbReference type="SUPFAM" id="SSF63418">
    <property type="entry name" value="MurE/MurF N-terminal domain"/>
    <property type="match status" value="1"/>
</dbReference>
<name>A0A1R1B832_PAELA</name>
<evidence type="ECO:0000256" key="6">
    <source>
        <dbReference type="ARBA" id="ARBA00022960"/>
    </source>
</evidence>
<dbReference type="EC" id="6.3.2.10" evidence="10 11"/>
<evidence type="ECO:0000256" key="10">
    <source>
        <dbReference type="HAMAP-Rule" id="MF_02019"/>
    </source>
</evidence>
<dbReference type="InterPro" id="IPR004101">
    <property type="entry name" value="Mur_ligase_C"/>
</dbReference>
<dbReference type="InterPro" id="IPR000713">
    <property type="entry name" value="Mur_ligase_N"/>
</dbReference>
<dbReference type="OrthoDB" id="9801978at2"/>
<keyword evidence="5 10" id="KW-0067">ATP-binding</keyword>
<feature type="binding site" evidence="10">
    <location>
        <begin position="113"/>
        <end position="119"/>
    </location>
    <ligand>
        <name>ATP</name>
        <dbReference type="ChEBI" id="CHEBI:30616"/>
    </ligand>
</feature>
<evidence type="ECO:0000256" key="4">
    <source>
        <dbReference type="ARBA" id="ARBA00022741"/>
    </source>
</evidence>
<evidence type="ECO:0000313" key="15">
    <source>
        <dbReference type="EMBL" id="OME96261.1"/>
    </source>
</evidence>
<dbReference type="GO" id="GO:0008360">
    <property type="term" value="P:regulation of cell shape"/>
    <property type="evidence" value="ECO:0007669"/>
    <property type="project" value="UniProtKB-KW"/>
</dbReference>
<keyword evidence="4 10" id="KW-0547">Nucleotide-binding</keyword>
<comment type="function">
    <text evidence="10 11">Involved in cell wall formation. Catalyzes the final step in the synthesis of UDP-N-acetylmuramoyl-pentapeptide, the precursor of murein.</text>
</comment>
<dbReference type="Gene3D" id="3.90.190.20">
    <property type="entry name" value="Mur ligase, C-terminal domain"/>
    <property type="match status" value="1"/>
</dbReference>
<evidence type="ECO:0000256" key="9">
    <source>
        <dbReference type="ARBA" id="ARBA00023316"/>
    </source>
</evidence>
<dbReference type="GO" id="GO:0051301">
    <property type="term" value="P:cell division"/>
    <property type="evidence" value="ECO:0007669"/>
    <property type="project" value="UniProtKB-KW"/>
</dbReference>
<comment type="caution">
    <text evidence="15">The sequence shown here is derived from an EMBL/GenBank/DDBJ whole genome shotgun (WGS) entry which is preliminary data.</text>
</comment>
<dbReference type="HAMAP" id="MF_02019">
    <property type="entry name" value="MurF"/>
    <property type="match status" value="1"/>
</dbReference>
<dbReference type="PANTHER" id="PTHR43024:SF1">
    <property type="entry name" value="UDP-N-ACETYLMURAMOYL-TRIPEPTIDE--D-ALANYL-D-ALANINE LIGASE"/>
    <property type="match status" value="1"/>
</dbReference>
<evidence type="ECO:0000256" key="8">
    <source>
        <dbReference type="ARBA" id="ARBA00023306"/>
    </source>
</evidence>
<dbReference type="GO" id="GO:0047480">
    <property type="term" value="F:UDP-N-acetylmuramoyl-tripeptide-D-alanyl-D-alanine ligase activity"/>
    <property type="evidence" value="ECO:0007669"/>
    <property type="project" value="UniProtKB-UniRule"/>
</dbReference>
<keyword evidence="2 10" id="KW-0436">Ligase</keyword>
<dbReference type="SUPFAM" id="SSF53623">
    <property type="entry name" value="MurD-like peptide ligases, catalytic domain"/>
    <property type="match status" value="1"/>
</dbReference>
<keyword evidence="1 10" id="KW-0963">Cytoplasm</keyword>
<dbReference type="InterPro" id="IPR036565">
    <property type="entry name" value="Mur-like_cat_sf"/>
</dbReference>
<keyword evidence="7 10" id="KW-0573">Peptidoglycan synthesis</keyword>
<evidence type="ECO:0000256" key="3">
    <source>
        <dbReference type="ARBA" id="ARBA00022618"/>
    </source>
</evidence>
<gene>
    <name evidence="10" type="primary">murF</name>
    <name evidence="15" type="ORF">BK123_01255</name>
</gene>
<feature type="domain" description="Mur ligase N-terminal catalytic" evidence="12">
    <location>
        <begin position="27"/>
        <end position="100"/>
    </location>
</feature>
<dbReference type="GO" id="GO:0005524">
    <property type="term" value="F:ATP binding"/>
    <property type="evidence" value="ECO:0007669"/>
    <property type="project" value="UniProtKB-UniRule"/>
</dbReference>
<keyword evidence="6 10" id="KW-0133">Cell shape</keyword>
<dbReference type="Pfam" id="PF01225">
    <property type="entry name" value="Mur_ligase"/>
    <property type="match status" value="1"/>
</dbReference>